<gene>
    <name evidence="1" type="ORF">AB5J52_00035</name>
</gene>
<protein>
    <submittedName>
        <fullName evidence="1">Uncharacterized protein</fullName>
    </submittedName>
</protein>
<proteinExistence type="predicted"/>
<name>A0AB39QER4_9ACTN</name>
<sequence length="111" mass="11765">MGRLTTAEREEAAAGFRPTTIADYLFRLRIKANYKDVTVFSDGPTSDSEAAAVGADLVALASATLLVHELRIAAIIGSSDLVKSMDAVLLHTSGEAIGGMAHRRDLHARLS</sequence>
<dbReference type="EMBL" id="CP163441">
    <property type="protein sequence ID" value="XDQ40807.1"/>
    <property type="molecule type" value="Genomic_DNA"/>
</dbReference>
<organism evidence="1">
    <name type="scientific">Streptomyces sp. R39</name>
    <dbReference type="NCBI Taxonomy" id="3238631"/>
    <lineage>
        <taxon>Bacteria</taxon>
        <taxon>Bacillati</taxon>
        <taxon>Actinomycetota</taxon>
        <taxon>Actinomycetes</taxon>
        <taxon>Kitasatosporales</taxon>
        <taxon>Streptomycetaceae</taxon>
        <taxon>Streptomyces</taxon>
    </lineage>
</organism>
<dbReference type="RefSeq" id="WP_369220570.1">
    <property type="nucleotide sequence ID" value="NZ_CP163441.1"/>
</dbReference>
<evidence type="ECO:0000313" key="1">
    <source>
        <dbReference type="EMBL" id="XDQ40807.1"/>
    </source>
</evidence>
<accession>A0AB39QER4</accession>
<dbReference type="AlphaFoldDB" id="A0AB39QER4"/>
<reference evidence="1" key="1">
    <citation type="submission" date="2024-07" db="EMBL/GenBank/DDBJ databases">
        <authorList>
            <person name="Yu S.T."/>
        </authorList>
    </citation>
    <scope>NUCLEOTIDE SEQUENCE</scope>
    <source>
        <strain evidence="1">R39</strain>
    </source>
</reference>